<protein>
    <submittedName>
        <fullName evidence="2">Uncharacterized protein</fullName>
    </submittedName>
</protein>
<dbReference type="PANTHER" id="PTHR35735:SF8">
    <property type="entry name" value="PROTEIN NIM1-INTERACTING 2"/>
    <property type="match status" value="1"/>
</dbReference>
<reference evidence="2 3" key="1">
    <citation type="submission" date="2024-01" db="EMBL/GenBank/DDBJ databases">
        <title>The genomes of 5 underutilized Papilionoideae crops provide insights into root nodulation and disease resistanc.</title>
        <authorList>
            <person name="Jiang F."/>
        </authorList>
    </citation>
    <scope>NUCLEOTIDE SEQUENCE [LARGE SCALE GENOMIC DNA]</scope>
    <source>
        <strain evidence="2">DUOXIRENSHENG_FW03</strain>
        <tissue evidence="2">Leaves</tissue>
    </source>
</reference>
<dbReference type="PANTHER" id="PTHR35735">
    <property type="entry name" value="PROTEIN NIM1-INTERACTING 2"/>
    <property type="match status" value="1"/>
</dbReference>
<dbReference type="AlphaFoldDB" id="A0AAN9S880"/>
<dbReference type="InterPro" id="IPR034577">
    <property type="entry name" value="NIMIN-2"/>
</dbReference>
<comment type="caution">
    <text evidence="2">The sequence shown here is derived from an EMBL/GenBank/DDBJ whole genome shotgun (WGS) entry which is preliminary data.</text>
</comment>
<evidence type="ECO:0000313" key="3">
    <source>
        <dbReference type="Proteomes" id="UP001386955"/>
    </source>
</evidence>
<gene>
    <name evidence="2" type="ORF">VNO78_18995</name>
</gene>
<dbReference type="Proteomes" id="UP001386955">
    <property type="component" value="Unassembled WGS sequence"/>
</dbReference>
<dbReference type="EMBL" id="JAYMYS010000005">
    <property type="protein sequence ID" value="KAK7390855.1"/>
    <property type="molecule type" value="Genomic_DNA"/>
</dbReference>
<proteinExistence type="predicted"/>
<dbReference type="GO" id="GO:0010112">
    <property type="term" value="P:regulation of systemic acquired resistance"/>
    <property type="evidence" value="ECO:0007669"/>
    <property type="project" value="InterPro"/>
</dbReference>
<keyword evidence="3" id="KW-1185">Reference proteome</keyword>
<evidence type="ECO:0000313" key="2">
    <source>
        <dbReference type="EMBL" id="KAK7390855.1"/>
    </source>
</evidence>
<feature type="region of interest" description="Disordered" evidence="1">
    <location>
        <begin position="27"/>
        <end position="52"/>
    </location>
</feature>
<feature type="compositionally biased region" description="Basic and acidic residues" evidence="1">
    <location>
        <begin position="34"/>
        <end position="52"/>
    </location>
</feature>
<organism evidence="2 3">
    <name type="scientific">Psophocarpus tetragonolobus</name>
    <name type="common">Winged bean</name>
    <name type="synonym">Dolichos tetragonolobus</name>
    <dbReference type="NCBI Taxonomy" id="3891"/>
    <lineage>
        <taxon>Eukaryota</taxon>
        <taxon>Viridiplantae</taxon>
        <taxon>Streptophyta</taxon>
        <taxon>Embryophyta</taxon>
        <taxon>Tracheophyta</taxon>
        <taxon>Spermatophyta</taxon>
        <taxon>Magnoliopsida</taxon>
        <taxon>eudicotyledons</taxon>
        <taxon>Gunneridae</taxon>
        <taxon>Pentapetalae</taxon>
        <taxon>rosids</taxon>
        <taxon>fabids</taxon>
        <taxon>Fabales</taxon>
        <taxon>Fabaceae</taxon>
        <taxon>Papilionoideae</taxon>
        <taxon>50 kb inversion clade</taxon>
        <taxon>NPAAA clade</taxon>
        <taxon>indigoferoid/millettioid clade</taxon>
        <taxon>Phaseoleae</taxon>
        <taxon>Psophocarpus</taxon>
    </lineage>
</organism>
<evidence type="ECO:0000256" key="1">
    <source>
        <dbReference type="SAM" id="MobiDB-lite"/>
    </source>
</evidence>
<name>A0AAN9S880_PSOTE</name>
<sequence>MVPYYCASAFFLKQSIGIRNSQAKKRSLGVRRRNMSDAKEKRKQERQDEGFSLKKAREDEEVEEFYAILRRLNAAVRYFKNYGDGVAALEKDILQDVKETITTHEIDLNLTPQNPLLTPH</sequence>
<accession>A0AAN9S880</accession>